<evidence type="ECO:0000256" key="2">
    <source>
        <dbReference type="ARBA" id="ARBA00023002"/>
    </source>
</evidence>
<dbReference type="GO" id="GO:0016491">
    <property type="term" value="F:oxidoreductase activity"/>
    <property type="evidence" value="ECO:0007669"/>
    <property type="project" value="UniProtKB-KW"/>
</dbReference>
<dbReference type="CDD" id="cd05374">
    <property type="entry name" value="17beta-HSD-like_SDR_c"/>
    <property type="match status" value="1"/>
</dbReference>
<accession>A0A6B3NPL7</accession>
<dbReference type="PROSITE" id="PS00061">
    <property type="entry name" value="ADH_SHORT"/>
    <property type="match status" value="1"/>
</dbReference>
<name>A0A6B3NPL7_9CYAN</name>
<dbReference type="EMBL" id="JAAHFQ010000740">
    <property type="protein sequence ID" value="NER31178.1"/>
    <property type="molecule type" value="Genomic_DNA"/>
</dbReference>
<dbReference type="InterPro" id="IPR057326">
    <property type="entry name" value="KR_dom"/>
</dbReference>
<dbReference type="PRINTS" id="PR00081">
    <property type="entry name" value="GDHRDH"/>
</dbReference>
<reference evidence="5" key="1">
    <citation type="submission" date="2019-11" db="EMBL/GenBank/DDBJ databases">
        <title>Genomic insights into an expanded diversity of filamentous marine cyanobacteria reveals the extraordinary biosynthetic potential of Moorea and Okeania.</title>
        <authorList>
            <person name="Ferreira Leao T."/>
            <person name="Wang M."/>
            <person name="Moss N."/>
            <person name="Da Silva R."/>
            <person name="Sanders J."/>
            <person name="Nurk S."/>
            <person name="Gurevich A."/>
            <person name="Humphrey G."/>
            <person name="Reher R."/>
            <person name="Zhu Q."/>
            <person name="Belda-Ferre P."/>
            <person name="Glukhov E."/>
            <person name="Rex R."/>
            <person name="Dorrestein P.C."/>
            <person name="Knight R."/>
            <person name="Pevzner P."/>
            <person name="Gerwick W.H."/>
            <person name="Gerwick L."/>
        </authorList>
    </citation>
    <scope>NUCLEOTIDE SEQUENCE</scope>
    <source>
        <strain evidence="5">SIO1C4</strain>
    </source>
</reference>
<gene>
    <name evidence="5" type="ORF">F6J89_27045</name>
</gene>
<dbReference type="PRINTS" id="PR00080">
    <property type="entry name" value="SDRFAMILY"/>
</dbReference>
<comment type="caution">
    <text evidence="5">The sequence shown here is derived from an EMBL/GenBank/DDBJ whole genome shotgun (WGS) entry which is preliminary data.</text>
</comment>
<evidence type="ECO:0000259" key="4">
    <source>
        <dbReference type="SMART" id="SM00822"/>
    </source>
</evidence>
<sequence>MIISNQVLLITGASSGIGAALARKLAAQFSGIRLVLAARNQQKLEAVAAECLKTGADVLVVATDMSQVEQVKTLAHLAVEHFGRVDVLVNNAGYGQIGPIELMSPVDAKEQFAVNFHGPLVLIQALIPTMRNQGGGRIINISSIAGRLAFPMVGLYSTSKFALEALSDVLRMELEGFNIKVSIIEPGPVNTEFARVASQKMSLALPNIEKTPYRAAWQAIKDIEQRAASLAWSSEQVARVIVRAITANHPRPRYIASTGGRTLLFLMTKLMPLRLVDMFWKHFYGINLVEKDWRNRTD</sequence>
<dbReference type="SMART" id="SM00822">
    <property type="entry name" value="PKS_KR"/>
    <property type="match status" value="1"/>
</dbReference>
<proteinExistence type="inferred from homology"/>
<dbReference type="Pfam" id="PF00106">
    <property type="entry name" value="adh_short"/>
    <property type="match status" value="1"/>
</dbReference>
<dbReference type="Gene3D" id="3.40.50.720">
    <property type="entry name" value="NAD(P)-binding Rossmann-like Domain"/>
    <property type="match status" value="1"/>
</dbReference>
<evidence type="ECO:0000256" key="1">
    <source>
        <dbReference type="ARBA" id="ARBA00006484"/>
    </source>
</evidence>
<dbReference type="AlphaFoldDB" id="A0A6B3NPL7"/>
<evidence type="ECO:0000256" key="3">
    <source>
        <dbReference type="RuleBase" id="RU000363"/>
    </source>
</evidence>
<dbReference type="InterPro" id="IPR036291">
    <property type="entry name" value="NAD(P)-bd_dom_sf"/>
</dbReference>
<dbReference type="InterPro" id="IPR020904">
    <property type="entry name" value="Sc_DH/Rdtase_CS"/>
</dbReference>
<keyword evidence="2" id="KW-0560">Oxidoreductase</keyword>
<dbReference type="PANTHER" id="PTHR43391:SF86">
    <property type="entry name" value="SHORT-CHAIN DEHYDROGENASE_REDUCTASE FAMILY PROTEIN"/>
    <property type="match status" value="1"/>
</dbReference>
<dbReference type="GO" id="GO:0005829">
    <property type="term" value="C:cytosol"/>
    <property type="evidence" value="ECO:0007669"/>
    <property type="project" value="TreeGrafter"/>
</dbReference>
<dbReference type="SUPFAM" id="SSF51735">
    <property type="entry name" value="NAD(P)-binding Rossmann-fold domains"/>
    <property type="match status" value="1"/>
</dbReference>
<dbReference type="InterPro" id="IPR002347">
    <property type="entry name" value="SDR_fam"/>
</dbReference>
<comment type="similarity">
    <text evidence="1 3">Belongs to the short-chain dehydrogenases/reductases (SDR) family.</text>
</comment>
<feature type="domain" description="Ketoreductase" evidence="4">
    <location>
        <begin position="6"/>
        <end position="169"/>
    </location>
</feature>
<organism evidence="5">
    <name type="scientific">Symploca sp. SIO1C4</name>
    <dbReference type="NCBI Taxonomy" id="2607765"/>
    <lineage>
        <taxon>Bacteria</taxon>
        <taxon>Bacillati</taxon>
        <taxon>Cyanobacteriota</taxon>
        <taxon>Cyanophyceae</taxon>
        <taxon>Coleofasciculales</taxon>
        <taxon>Coleofasciculaceae</taxon>
        <taxon>Symploca</taxon>
    </lineage>
</organism>
<evidence type="ECO:0000313" key="5">
    <source>
        <dbReference type="EMBL" id="NER31178.1"/>
    </source>
</evidence>
<protein>
    <submittedName>
        <fullName evidence="5">SDR family oxidoreductase</fullName>
    </submittedName>
</protein>
<dbReference type="PANTHER" id="PTHR43391">
    <property type="entry name" value="RETINOL DEHYDROGENASE-RELATED"/>
    <property type="match status" value="1"/>
</dbReference>